<dbReference type="InterPro" id="IPR050039">
    <property type="entry name" value="MAB_1171c-like"/>
</dbReference>
<dbReference type="EMBL" id="JASAOF010000003">
    <property type="protein sequence ID" value="MDI2028780.1"/>
    <property type="molecule type" value="Genomic_DNA"/>
</dbReference>
<evidence type="ECO:0000313" key="5">
    <source>
        <dbReference type="Proteomes" id="UP001237595"/>
    </source>
</evidence>
<feature type="transmembrane region" description="Helical" evidence="2">
    <location>
        <begin position="184"/>
        <end position="206"/>
    </location>
</feature>
<feature type="transmembrane region" description="Helical" evidence="2">
    <location>
        <begin position="141"/>
        <end position="163"/>
    </location>
</feature>
<keyword evidence="2" id="KW-0472">Membrane</keyword>
<feature type="transmembrane region" description="Helical" evidence="2">
    <location>
        <begin position="218"/>
        <end position="239"/>
    </location>
</feature>
<proteinExistence type="predicted"/>
<feature type="transmembrane region" description="Helical" evidence="2">
    <location>
        <begin position="71"/>
        <end position="92"/>
    </location>
</feature>
<name>A0ABT6PLA5_9PSEU</name>
<keyword evidence="2" id="KW-1133">Transmembrane helix</keyword>
<protein>
    <recommendedName>
        <fullName evidence="3">DUF6545 domain-containing protein</fullName>
    </recommendedName>
</protein>
<evidence type="ECO:0000313" key="4">
    <source>
        <dbReference type="EMBL" id="MDI2028780.1"/>
    </source>
</evidence>
<comment type="caution">
    <text evidence="4">The sequence shown here is derived from an EMBL/GenBank/DDBJ whole genome shotgun (WGS) entry which is preliminary data.</text>
</comment>
<evidence type="ECO:0000256" key="2">
    <source>
        <dbReference type="SAM" id="Phobius"/>
    </source>
</evidence>
<evidence type="ECO:0000256" key="1">
    <source>
        <dbReference type="SAM" id="MobiDB-lite"/>
    </source>
</evidence>
<dbReference type="RefSeq" id="WP_281455115.1">
    <property type="nucleotide sequence ID" value="NZ_JASAOF010000003.1"/>
</dbReference>
<dbReference type="NCBIfam" id="NF042915">
    <property type="entry name" value="MAB_1171c_fam"/>
    <property type="match status" value="1"/>
</dbReference>
<feature type="transmembrane region" description="Helical" evidence="2">
    <location>
        <begin position="104"/>
        <end position="121"/>
    </location>
</feature>
<gene>
    <name evidence="4" type="ORF">QFW96_09170</name>
</gene>
<organism evidence="4 5">
    <name type="scientific">Saccharopolyspora ipomoeae</name>
    <dbReference type="NCBI Taxonomy" id="3042027"/>
    <lineage>
        <taxon>Bacteria</taxon>
        <taxon>Bacillati</taxon>
        <taxon>Actinomycetota</taxon>
        <taxon>Actinomycetes</taxon>
        <taxon>Pseudonocardiales</taxon>
        <taxon>Pseudonocardiaceae</taxon>
        <taxon>Saccharopolyspora</taxon>
    </lineage>
</organism>
<dbReference type="InterPro" id="IPR046675">
    <property type="entry name" value="DUF6545"/>
</dbReference>
<dbReference type="Proteomes" id="UP001237595">
    <property type="component" value="Unassembled WGS sequence"/>
</dbReference>
<keyword evidence="2" id="KW-0812">Transmembrane</keyword>
<accession>A0ABT6PLA5</accession>
<sequence>MSSIVLSCVGLIAVLAAVGKAVQGHRRRSLTPSTLYLCGAIGSVGLSAALVAPASLRWMSTWEPVPNLGRLVANVLAMLAAVCVQGLVAHLLHEPARARAVMRVQIPIMVLASAAMALLLLTADLPFHLAYLAGYAHHPAVAAYIVVFTLYILWSTSVFGWFLHHYIARTPRRWLRAGLRTIQAGCLASAGWAAAKITGALWVVSGRSPVAMEPVADLASACAAACVALVAAGATMPVWGPRAAVPVSWGRAVLQSRRLRPLWQRLAGELPQITLPAATYAHADARFALYRRVVEIRDAQLVLRSYVHPEAHAWARRAAERAGLGPRRTHQVVEAACLASALDAHAAGQRHQPDPDESTAPYRGVGSDPHAEARWLIEIGRLVERSPIVADIRSRSRADVPG</sequence>
<dbReference type="Pfam" id="PF20182">
    <property type="entry name" value="DUF6545"/>
    <property type="match status" value="1"/>
</dbReference>
<feature type="region of interest" description="Disordered" evidence="1">
    <location>
        <begin position="344"/>
        <end position="366"/>
    </location>
</feature>
<evidence type="ECO:0000259" key="3">
    <source>
        <dbReference type="Pfam" id="PF20182"/>
    </source>
</evidence>
<reference evidence="4 5" key="1">
    <citation type="submission" date="2023-04" db="EMBL/GenBank/DDBJ databases">
        <title>Draft genome sequence of Saccharopolyspora sp. TS4A08 isolated from sweet potato rhizospheric soil.</title>
        <authorList>
            <person name="Suksaard P."/>
            <person name="Duangmal K."/>
        </authorList>
    </citation>
    <scope>NUCLEOTIDE SEQUENCE [LARGE SCALE GENOMIC DNA]</scope>
    <source>
        <strain evidence="4 5">TS4A08</strain>
    </source>
</reference>
<keyword evidence="5" id="KW-1185">Reference proteome</keyword>
<feature type="domain" description="DUF6545" evidence="3">
    <location>
        <begin position="249"/>
        <end position="381"/>
    </location>
</feature>